<sequence length="76" mass="8714">MTMTTTNLQSLTNRNANAQLPVAARLALSFAAMVTEWDQRVRTRRALSKLSEDHLWDVGLTVDDARLEAQKKMWRI</sequence>
<protein>
    <submittedName>
        <fullName evidence="2">Uncharacterized protein YjiS (DUF1127 family)</fullName>
    </submittedName>
</protein>
<evidence type="ECO:0000313" key="3">
    <source>
        <dbReference type="Proteomes" id="UP000295673"/>
    </source>
</evidence>
<reference evidence="2 3" key="1">
    <citation type="submission" date="2019-03" db="EMBL/GenBank/DDBJ databases">
        <title>Genomic Encyclopedia of Archaeal and Bacterial Type Strains, Phase II (KMG-II): from individual species to whole genera.</title>
        <authorList>
            <person name="Goeker M."/>
        </authorList>
    </citation>
    <scope>NUCLEOTIDE SEQUENCE [LARGE SCALE GENOMIC DNA]</scope>
    <source>
        <strain evidence="2 3">DSM 26433</strain>
    </source>
</reference>
<dbReference type="RefSeq" id="WP_132859336.1">
    <property type="nucleotide sequence ID" value="NZ_SMGR01000001.1"/>
</dbReference>
<name>A0A4R1NVI6_9RHOB</name>
<dbReference type="Proteomes" id="UP000295673">
    <property type="component" value="Unassembled WGS sequence"/>
</dbReference>
<accession>A0A4R1NVI6</accession>
<evidence type="ECO:0000313" key="2">
    <source>
        <dbReference type="EMBL" id="TCL09288.1"/>
    </source>
</evidence>
<keyword evidence="3" id="KW-1185">Reference proteome</keyword>
<dbReference type="OrthoDB" id="8005167at2"/>
<evidence type="ECO:0000259" key="1">
    <source>
        <dbReference type="Pfam" id="PF06568"/>
    </source>
</evidence>
<feature type="domain" description="YjiS-like" evidence="1">
    <location>
        <begin position="31"/>
        <end position="66"/>
    </location>
</feature>
<proteinExistence type="predicted"/>
<organism evidence="2 3">
    <name type="scientific">Shimia isoporae</name>
    <dbReference type="NCBI Taxonomy" id="647720"/>
    <lineage>
        <taxon>Bacteria</taxon>
        <taxon>Pseudomonadati</taxon>
        <taxon>Pseudomonadota</taxon>
        <taxon>Alphaproteobacteria</taxon>
        <taxon>Rhodobacterales</taxon>
        <taxon>Roseobacteraceae</taxon>
    </lineage>
</organism>
<dbReference type="InterPro" id="IPR009506">
    <property type="entry name" value="YjiS-like"/>
</dbReference>
<dbReference type="Pfam" id="PF06568">
    <property type="entry name" value="YjiS-like"/>
    <property type="match status" value="1"/>
</dbReference>
<comment type="caution">
    <text evidence="2">The sequence shown here is derived from an EMBL/GenBank/DDBJ whole genome shotgun (WGS) entry which is preliminary data.</text>
</comment>
<dbReference type="AlphaFoldDB" id="A0A4R1NVI6"/>
<gene>
    <name evidence="2" type="ORF">BXY66_1333</name>
</gene>
<dbReference type="EMBL" id="SMGR01000001">
    <property type="protein sequence ID" value="TCL09288.1"/>
    <property type="molecule type" value="Genomic_DNA"/>
</dbReference>